<dbReference type="STRING" id="74031.SAMN04488077_102140"/>
<dbReference type="RefSeq" id="WP_082237427.1">
    <property type="nucleotide sequence ID" value="NZ_CP118494.1"/>
</dbReference>
<evidence type="ECO:0000313" key="2">
    <source>
        <dbReference type="EMBL" id="KNX42481.1"/>
    </source>
</evidence>
<name>A0A0L6CXM1_9RHOB</name>
<protein>
    <submittedName>
        <fullName evidence="2">Outer membrane protein (OmpH-like)</fullName>
    </submittedName>
</protein>
<feature type="region of interest" description="Disordered" evidence="1">
    <location>
        <begin position="176"/>
        <end position="205"/>
    </location>
</feature>
<dbReference type="PATRIC" id="fig|74031.6.peg.1013"/>
<evidence type="ECO:0000256" key="1">
    <source>
        <dbReference type="SAM" id="MobiDB-lite"/>
    </source>
</evidence>
<dbReference type="AlphaFoldDB" id="A0A0L6CXM1"/>
<dbReference type="Proteomes" id="UP000037046">
    <property type="component" value="Unassembled WGS sequence"/>
</dbReference>
<dbReference type="GO" id="GO:0051082">
    <property type="term" value="F:unfolded protein binding"/>
    <property type="evidence" value="ECO:0007669"/>
    <property type="project" value="InterPro"/>
</dbReference>
<sequence length="205" mass="22542">MRAGLFRAGVIIALGLGVPQGVAAQQLGVVTSDVIVIDAERLLSETDYGQRLQRAIQAERDRLIAYNDRVASDLEAEEQALTEMRSESEPDAFREMADAFDAKVTQLRQDSERMSRELERRRDLAPLQFMRVVQPVLSELLQETEAVVLLDRRSVLLHAEVADVTDLAITRINATVGSGPQSLPEPQPEENGAVEMPELPAPGGD</sequence>
<dbReference type="SMART" id="SM00935">
    <property type="entry name" value="OmpH"/>
    <property type="match status" value="1"/>
</dbReference>
<accession>A0A0L6CXM1</accession>
<dbReference type="EMBL" id="LGVV01000008">
    <property type="protein sequence ID" value="KNX42481.1"/>
    <property type="molecule type" value="Genomic_DNA"/>
</dbReference>
<proteinExistence type="predicted"/>
<dbReference type="Pfam" id="PF03938">
    <property type="entry name" value="OmpH"/>
    <property type="match status" value="1"/>
</dbReference>
<dbReference type="InterPro" id="IPR024930">
    <property type="entry name" value="Skp_dom_sf"/>
</dbReference>
<dbReference type="Gene3D" id="3.30.910.20">
    <property type="entry name" value="Skp domain"/>
    <property type="match status" value="1"/>
</dbReference>
<comment type="caution">
    <text evidence="2">The sequence shown here is derived from an EMBL/GenBank/DDBJ whole genome shotgun (WGS) entry which is preliminary data.</text>
</comment>
<organism evidence="2 3">
    <name type="scientific">Roseovarius tolerans</name>
    <dbReference type="NCBI Taxonomy" id="74031"/>
    <lineage>
        <taxon>Bacteria</taxon>
        <taxon>Pseudomonadati</taxon>
        <taxon>Pseudomonadota</taxon>
        <taxon>Alphaproteobacteria</taxon>
        <taxon>Rhodobacterales</taxon>
        <taxon>Roseobacteraceae</taxon>
        <taxon>Roseovarius</taxon>
    </lineage>
</organism>
<dbReference type="InterPro" id="IPR005632">
    <property type="entry name" value="Chaperone_Skp"/>
</dbReference>
<gene>
    <name evidence="2" type="ORF">ROTO_09900</name>
</gene>
<dbReference type="SUPFAM" id="SSF111384">
    <property type="entry name" value="OmpH-like"/>
    <property type="match status" value="1"/>
</dbReference>
<reference evidence="3" key="1">
    <citation type="submission" date="2015-07" db="EMBL/GenBank/DDBJ databases">
        <title>Draft Genome Sequence of Roseovarius tolerans EL-164, a producer of N-Acylated Alanine Methyl Esters (NAMEs).</title>
        <authorList>
            <person name="Voget S."/>
            <person name="Bruns H."/>
            <person name="Wagner-Doebler I."/>
            <person name="Schulz S."/>
            <person name="Daniel R."/>
        </authorList>
    </citation>
    <scope>NUCLEOTIDE SEQUENCE [LARGE SCALE GENOMIC DNA]</scope>
    <source>
        <strain evidence="3">EL-164</strain>
    </source>
</reference>
<dbReference type="OrthoDB" id="7868372at2"/>
<keyword evidence="3" id="KW-1185">Reference proteome</keyword>
<evidence type="ECO:0000313" key="3">
    <source>
        <dbReference type="Proteomes" id="UP000037046"/>
    </source>
</evidence>